<keyword evidence="2 6" id="KW-0597">Phosphoprotein</keyword>
<keyword evidence="5 6" id="KW-0249">Electron transport</keyword>
<dbReference type="PANTHER" id="PTHR36118:SF1">
    <property type="entry name" value="ION-TRANSLOCATING OXIDOREDUCTASE COMPLEX SUBUNIT G"/>
    <property type="match status" value="1"/>
</dbReference>
<evidence type="ECO:0000313" key="8">
    <source>
        <dbReference type="EMBL" id="MDQ0275434.1"/>
    </source>
</evidence>
<reference evidence="8 9" key="1">
    <citation type="submission" date="2023-07" db="EMBL/GenBank/DDBJ databases">
        <title>Genomic Encyclopedia of Type Strains, Phase IV (KMG-IV): sequencing the most valuable type-strain genomes for metagenomic binning, comparative biology and taxonomic classification.</title>
        <authorList>
            <person name="Goeker M."/>
        </authorList>
    </citation>
    <scope>NUCLEOTIDE SEQUENCE [LARGE SCALE GENOMIC DNA]</scope>
    <source>
        <strain evidence="8 9">DSM 22616</strain>
    </source>
</reference>
<keyword evidence="6" id="KW-1003">Cell membrane</keyword>
<sequence>MKEPVKFGIILIAFCALSAGLLAYVNGVTAPRIAQMELEQTLASYKEIFGDAADKFEKYDEAKLAKVQEKYPDILDIFVATKGDKVVGYGINAATSGFGGSMKNAIGILLDGDKIAGFRNISNGETKGFGSHIADEDYIKSYEGKSAAGPLEYSKDPQGEDQVMWITGATVTSKAVVKGDNMVIEAYNDLLKNDGGAK</sequence>
<feature type="domain" description="FMN-binding" evidence="7">
    <location>
        <begin position="97"/>
        <end position="187"/>
    </location>
</feature>
<evidence type="ECO:0000313" key="9">
    <source>
        <dbReference type="Proteomes" id="UP001236559"/>
    </source>
</evidence>
<keyword evidence="4 6" id="KW-0288">FMN</keyword>
<keyword evidence="9" id="KW-1185">Reference proteome</keyword>
<dbReference type="EMBL" id="JAUSTN010000007">
    <property type="protein sequence ID" value="MDQ0275434.1"/>
    <property type="molecule type" value="Genomic_DNA"/>
</dbReference>
<gene>
    <name evidence="6" type="primary">rnfG</name>
    <name evidence="8" type="ORF">J2S72_001461</name>
</gene>
<comment type="similarity">
    <text evidence="6">Belongs to the RnfG family.</text>
</comment>
<dbReference type="Proteomes" id="UP001236559">
    <property type="component" value="Unassembled WGS sequence"/>
</dbReference>
<proteinExistence type="inferred from homology"/>
<comment type="cofactor">
    <cofactor evidence="6">
        <name>FMN</name>
        <dbReference type="ChEBI" id="CHEBI:58210"/>
    </cofactor>
</comment>
<feature type="modified residue" description="FMN phosphoryl threonine" evidence="6">
    <location>
        <position position="170"/>
    </location>
</feature>
<dbReference type="Pfam" id="PF04205">
    <property type="entry name" value="FMN_bind"/>
    <property type="match status" value="1"/>
</dbReference>
<evidence type="ECO:0000256" key="4">
    <source>
        <dbReference type="ARBA" id="ARBA00022643"/>
    </source>
</evidence>
<evidence type="ECO:0000256" key="6">
    <source>
        <dbReference type="HAMAP-Rule" id="MF_00479"/>
    </source>
</evidence>
<dbReference type="HAMAP" id="MF_00479">
    <property type="entry name" value="RsxG_RnfG"/>
    <property type="match status" value="1"/>
</dbReference>
<name>A0ABU0AX89_9FIRM</name>
<protein>
    <recommendedName>
        <fullName evidence="6">Ion-translocating oxidoreductase complex subunit G</fullName>
        <ecNumber evidence="6">7.-.-.-</ecNumber>
    </recommendedName>
    <alternativeName>
        <fullName evidence="6">Rnf electron transport complex subunit G</fullName>
    </alternativeName>
</protein>
<comment type="subcellular location">
    <subcellularLocation>
        <location evidence="6">Cell membrane</location>
        <topology evidence="6">Single-pass membrane protein</topology>
    </subcellularLocation>
</comment>
<dbReference type="InterPro" id="IPR007329">
    <property type="entry name" value="FMN-bd"/>
</dbReference>
<dbReference type="PIRSF" id="PIRSF006091">
    <property type="entry name" value="E_trnsport_RnfG"/>
    <property type="match status" value="1"/>
</dbReference>
<keyword evidence="6" id="KW-0812">Transmembrane</keyword>
<evidence type="ECO:0000256" key="3">
    <source>
        <dbReference type="ARBA" id="ARBA00022630"/>
    </source>
</evidence>
<comment type="caution">
    <text evidence="8">The sequence shown here is derived from an EMBL/GenBank/DDBJ whole genome shotgun (WGS) entry which is preliminary data.</text>
</comment>
<keyword evidence="6" id="KW-0472">Membrane</keyword>
<evidence type="ECO:0000256" key="1">
    <source>
        <dbReference type="ARBA" id="ARBA00022448"/>
    </source>
</evidence>
<organism evidence="8 9">
    <name type="scientific">Peptoniphilus koenoeneniae</name>
    <dbReference type="NCBI Taxonomy" id="507751"/>
    <lineage>
        <taxon>Bacteria</taxon>
        <taxon>Bacillati</taxon>
        <taxon>Bacillota</taxon>
        <taxon>Tissierellia</taxon>
        <taxon>Tissierellales</taxon>
        <taxon>Peptoniphilaceae</taxon>
        <taxon>Peptoniphilus</taxon>
    </lineage>
</organism>
<evidence type="ECO:0000256" key="5">
    <source>
        <dbReference type="ARBA" id="ARBA00022982"/>
    </source>
</evidence>
<dbReference type="EC" id="7.-.-.-" evidence="6"/>
<dbReference type="SMART" id="SM00900">
    <property type="entry name" value="FMN_bind"/>
    <property type="match status" value="1"/>
</dbReference>
<evidence type="ECO:0000259" key="7">
    <source>
        <dbReference type="SMART" id="SM00900"/>
    </source>
</evidence>
<evidence type="ECO:0000256" key="2">
    <source>
        <dbReference type="ARBA" id="ARBA00022553"/>
    </source>
</evidence>
<comment type="function">
    <text evidence="6">Part of a membrane-bound complex that couples electron transfer with translocation of ions across the membrane.</text>
</comment>
<keyword evidence="6" id="KW-1133">Transmembrane helix</keyword>
<dbReference type="PANTHER" id="PTHR36118">
    <property type="entry name" value="ION-TRANSLOCATING OXIDOREDUCTASE COMPLEX SUBUNIT G"/>
    <property type="match status" value="1"/>
</dbReference>
<dbReference type="RefSeq" id="WP_023055979.1">
    <property type="nucleotide sequence ID" value="NZ_JAUSTN010000007.1"/>
</dbReference>
<keyword evidence="1 6" id="KW-0813">Transport</keyword>
<comment type="subunit">
    <text evidence="6">The complex is composed of six subunits: RnfA, RnfB, RnfC, RnfD, RnfE and RnfG.</text>
</comment>
<accession>A0ABU0AX89</accession>
<keyword evidence="6" id="KW-1278">Translocase</keyword>
<keyword evidence="3 6" id="KW-0285">Flavoprotein</keyword>
<dbReference type="InterPro" id="IPR010209">
    <property type="entry name" value="Ion_transpt_RnfG/RsxG"/>
</dbReference>